<reference evidence="1 2" key="1">
    <citation type="submission" date="2014-04" db="EMBL/GenBank/DDBJ databases">
        <authorList>
            <consortium name="International Citrus Genome Consortium"/>
            <person name="Gmitter F."/>
            <person name="Chen C."/>
            <person name="Farmerie W."/>
            <person name="Harkins T."/>
            <person name="Desany B."/>
            <person name="Mohiuddin M."/>
            <person name="Kodira C."/>
            <person name="Borodovsky M."/>
            <person name="Lomsadze A."/>
            <person name="Burns P."/>
            <person name="Jenkins J."/>
            <person name="Prochnik S."/>
            <person name="Shu S."/>
            <person name="Chapman J."/>
            <person name="Pitluck S."/>
            <person name="Schmutz J."/>
            <person name="Rokhsar D."/>
        </authorList>
    </citation>
    <scope>NUCLEOTIDE SEQUENCE</scope>
</reference>
<proteinExistence type="predicted"/>
<keyword evidence="2" id="KW-1185">Reference proteome</keyword>
<dbReference type="AlphaFoldDB" id="A0A067DM78"/>
<gene>
    <name evidence="1" type="ORF">CISIN_1g041872mg</name>
</gene>
<evidence type="ECO:0000313" key="1">
    <source>
        <dbReference type="EMBL" id="KDO44109.1"/>
    </source>
</evidence>
<organism evidence="1 2">
    <name type="scientific">Citrus sinensis</name>
    <name type="common">Sweet orange</name>
    <name type="synonym">Citrus aurantium var. sinensis</name>
    <dbReference type="NCBI Taxonomy" id="2711"/>
    <lineage>
        <taxon>Eukaryota</taxon>
        <taxon>Viridiplantae</taxon>
        <taxon>Streptophyta</taxon>
        <taxon>Embryophyta</taxon>
        <taxon>Tracheophyta</taxon>
        <taxon>Spermatophyta</taxon>
        <taxon>Magnoliopsida</taxon>
        <taxon>eudicotyledons</taxon>
        <taxon>Gunneridae</taxon>
        <taxon>Pentapetalae</taxon>
        <taxon>rosids</taxon>
        <taxon>malvids</taxon>
        <taxon>Sapindales</taxon>
        <taxon>Rutaceae</taxon>
        <taxon>Aurantioideae</taxon>
        <taxon>Citrus</taxon>
    </lineage>
</organism>
<sequence>MGERKEAVSLFWFFGLGVVFLRSAGSFDGHRQEEEVPALVDHHHQQPMWP</sequence>
<name>A0A067DM78_CITSI</name>
<dbReference type="Proteomes" id="UP000027120">
    <property type="component" value="Unassembled WGS sequence"/>
</dbReference>
<dbReference type="EMBL" id="KK785328">
    <property type="protein sequence ID" value="KDO44109.1"/>
    <property type="molecule type" value="Genomic_DNA"/>
</dbReference>
<protein>
    <submittedName>
        <fullName evidence="1">Uncharacterized protein</fullName>
    </submittedName>
</protein>
<accession>A0A067DM78</accession>
<evidence type="ECO:0000313" key="2">
    <source>
        <dbReference type="Proteomes" id="UP000027120"/>
    </source>
</evidence>